<accession>F1A353</accession>
<dbReference type="AlphaFoldDB" id="F1A353"/>
<evidence type="ECO:0000313" key="2">
    <source>
        <dbReference type="Proteomes" id="UP000001064"/>
    </source>
</evidence>
<evidence type="ECO:0000313" key="1">
    <source>
        <dbReference type="EMBL" id="EGC29369.1"/>
    </source>
</evidence>
<dbReference type="InParanoid" id="F1A353"/>
<dbReference type="RefSeq" id="XP_003294097.1">
    <property type="nucleotide sequence ID" value="XM_003294049.1"/>
</dbReference>
<dbReference type="Proteomes" id="UP000001064">
    <property type="component" value="Unassembled WGS sequence"/>
</dbReference>
<dbReference type="KEGG" id="dpp:DICPUDRAFT_84597"/>
<dbReference type="EMBL" id="GL871441">
    <property type="protein sequence ID" value="EGC29369.1"/>
    <property type="molecule type" value="Genomic_DNA"/>
</dbReference>
<keyword evidence="2" id="KW-1185">Reference proteome</keyword>
<dbReference type="GeneID" id="10505421"/>
<reference evidence="2" key="1">
    <citation type="journal article" date="2011" name="Genome Biol.">
        <title>Comparative genomics of the social amoebae Dictyostelium discoideum and Dictyostelium purpureum.</title>
        <authorList>
            <consortium name="US DOE Joint Genome Institute (JGI-PGF)"/>
            <person name="Sucgang R."/>
            <person name="Kuo A."/>
            <person name="Tian X."/>
            <person name="Salerno W."/>
            <person name="Parikh A."/>
            <person name="Feasley C.L."/>
            <person name="Dalin E."/>
            <person name="Tu H."/>
            <person name="Huang E."/>
            <person name="Barry K."/>
            <person name="Lindquist E."/>
            <person name="Shapiro H."/>
            <person name="Bruce D."/>
            <person name="Schmutz J."/>
            <person name="Salamov A."/>
            <person name="Fey P."/>
            <person name="Gaudet P."/>
            <person name="Anjard C."/>
            <person name="Babu M.M."/>
            <person name="Basu S."/>
            <person name="Bushmanova Y."/>
            <person name="van der Wel H."/>
            <person name="Katoh-Kurasawa M."/>
            <person name="Dinh C."/>
            <person name="Coutinho P.M."/>
            <person name="Saito T."/>
            <person name="Elias M."/>
            <person name="Schaap P."/>
            <person name="Kay R.R."/>
            <person name="Henrissat B."/>
            <person name="Eichinger L."/>
            <person name="Rivero F."/>
            <person name="Putnam N.H."/>
            <person name="West C.M."/>
            <person name="Loomis W.F."/>
            <person name="Chisholm R.L."/>
            <person name="Shaulsky G."/>
            <person name="Strassmann J.E."/>
            <person name="Queller D.C."/>
            <person name="Kuspa A."/>
            <person name="Grigoriev I.V."/>
        </authorList>
    </citation>
    <scope>NUCLEOTIDE SEQUENCE [LARGE SCALE GENOMIC DNA]</scope>
    <source>
        <strain evidence="2">QSDP1</strain>
    </source>
</reference>
<proteinExistence type="predicted"/>
<name>F1A353_DICPU</name>
<dbReference type="VEuPathDB" id="AmoebaDB:DICPUDRAFT_84597"/>
<protein>
    <submittedName>
        <fullName evidence="1">Uncharacterized protein</fullName>
    </submittedName>
</protein>
<sequence length="190" mass="22356">MENRLLSLILNQSIIAKHYKNSIDPLNSLITTFKKKDENYLNVYFKNLEGIKKYFIKMGLSIDIIYKFEEVHSIQIIPTILLFKSSAINNNSNDKFKYIYNQINNKNIFSSSITQMVDLVPCGQGIYSCIDDHKFIMVDQDDPANQAFLILSKLLLDQIINDTGDLITPPEKKWYIWVIILLWYMDHFFW</sequence>
<gene>
    <name evidence="1" type="ORF">DICPUDRAFT_84597</name>
</gene>
<organism evidence="1 2">
    <name type="scientific">Dictyostelium purpureum</name>
    <name type="common">Slime mold</name>
    <dbReference type="NCBI Taxonomy" id="5786"/>
    <lineage>
        <taxon>Eukaryota</taxon>
        <taxon>Amoebozoa</taxon>
        <taxon>Evosea</taxon>
        <taxon>Eumycetozoa</taxon>
        <taxon>Dictyostelia</taxon>
        <taxon>Dictyosteliales</taxon>
        <taxon>Dictyosteliaceae</taxon>
        <taxon>Dictyostelium</taxon>
    </lineage>
</organism>